<evidence type="ECO:0000259" key="3">
    <source>
        <dbReference type="PROSITE" id="PS50102"/>
    </source>
</evidence>
<dbReference type="SMART" id="SM00360">
    <property type="entry name" value="RRM"/>
    <property type="match status" value="1"/>
</dbReference>
<name>A0A0R3RZ91_9BILA</name>
<dbReference type="Gene3D" id="3.30.70.330">
    <property type="match status" value="1"/>
</dbReference>
<feature type="compositionally biased region" description="Basic and acidic residues" evidence="2">
    <location>
        <begin position="62"/>
        <end position="78"/>
    </location>
</feature>
<dbReference type="STRING" id="1147741.A0A0R3RZ91"/>
<sequence>MNWRIQTVKFGKGKKAFVLDQPKQCRAALAIFAIHFWSKPKETNEVEDNAVNSDDNVNENSSDSKVENTNEKKDDVANSHDNVNGNLGDSKPGDRNEMENNVANSDDNVNGNANGAEESKKGREMVEEEGIDESKDDRNDSPSCRAPGKLERIDMEEIRERINAERNDERMEDVNKILKMKLVDEADVERLRKTITKTERKMKVACKGAQNQLAGVIEACNRSIYVNNLNPRTTRTELKDHFASCGTITAIEFFKDTINYRFLGMNSARIEFIDMLAKVKAMNLTDTILRGSKIDVSSFSSFSGKQS</sequence>
<feature type="domain" description="RRM" evidence="3">
    <location>
        <begin position="222"/>
        <end position="301"/>
    </location>
</feature>
<evidence type="ECO:0000313" key="5">
    <source>
        <dbReference type="WBParaSite" id="EEL_0000763601-mRNA-1"/>
    </source>
</evidence>
<dbReference type="Proteomes" id="UP000050640">
    <property type="component" value="Unplaced"/>
</dbReference>
<reference evidence="5" key="1">
    <citation type="submission" date="2017-02" db="UniProtKB">
        <authorList>
            <consortium name="WormBaseParasite"/>
        </authorList>
    </citation>
    <scope>IDENTIFICATION</scope>
</reference>
<keyword evidence="1" id="KW-0694">RNA-binding</keyword>
<dbReference type="WBParaSite" id="EEL_0000763601-mRNA-1">
    <property type="protein sequence ID" value="EEL_0000763601-mRNA-1"/>
    <property type="gene ID" value="EEL_0000763601"/>
</dbReference>
<dbReference type="InterPro" id="IPR000504">
    <property type="entry name" value="RRM_dom"/>
</dbReference>
<dbReference type="Pfam" id="PF00076">
    <property type="entry name" value="RRM_1"/>
    <property type="match status" value="1"/>
</dbReference>
<feature type="compositionally biased region" description="Polar residues" evidence="2">
    <location>
        <begin position="99"/>
        <end position="113"/>
    </location>
</feature>
<protein>
    <submittedName>
        <fullName evidence="5">RRM domain-containing protein</fullName>
    </submittedName>
</protein>
<feature type="region of interest" description="Disordered" evidence="2">
    <location>
        <begin position="48"/>
        <end position="150"/>
    </location>
</feature>
<evidence type="ECO:0000256" key="1">
    <source>
        <dbReference type="PROSITE-ProRule" id="PRU00176"/>
    </source>
</evidence>
<keyword evidence="4" id="KW-1185">Reference proteome</keyword>
<organism evidence="4 5">
    <name type="scientific">Elaeophora elaphi</name>
    <dbReference type="NCBI Taxonomy" id="1147741"/>
    <lineage>
        <taxon>Eukaryota</taxon>
        <taxon>Metazoa</taxon>
        <taxon>Ecdysozoa</taxon>
        <taxon>Nematoda</taxon>
        <taxon>Chromadorea</taxon>
        <taxon>Rhabditida</taxon>
        <taxon>Spirurina</taxon>
        <taxon>Spiruromorpha</taxon>
        <taxon>Filarioidea</taxon>
        <taxon>Onchocercidae</taxon>
        <taxon>Elaeophora</taxon>
    </lineage>
</organism>
<feature type="compositionally biased region" description="Low complexity" evidence="2">
    <location>
        <begin position="49"/>
        <end position="61"/>
    </location>
</feature>
<evidence type="ECO:0000313" key="4">
    <source>
        <dbReference type="Proteomes" id="UP000050640"/>
    </source>
</evidence>
<accession>A0A0R3RZ91</accession>
<dbReference type="InterPro" id="IPR012677">
    <property type="entry name" value="Nucleotide-bd_a/b_plait_sf"/>
</dbReference>
<dbReference type="GO" id="GO:0003723">
    <property type="term" value="F:RNA binding"/>
    <property type="evidence" value="ECO:0007669"/>
    <property type="project" value="UniProtKB-UniRule"/>
</dbReference>
<dbReference type="AlphaFoldDB" id="A0A0R3RZ91"/>
<dbReference type="InterPro" id="IPR035979">
    <property type="entry name" value="RBD_domain_sf"/>
</dbReference>
<dbReference type="SUPFAM" id="SSF54928">
    <property type="entry name" value="RNA-binding domain, RBD"/>
    <property type="match status" value="1"/>
</dbReference>
<evidence type="ECO:0000256" key="2">
    <source>
        <dbReference type="SAM" id="MobiDB-lite"/>
    </source>
</evidence>
<dbReference type="PROSITE" id="PS50102">
    <property type="entry name" value="RRM"/>
    <property type="match status" value="1"/>
</dbReference>
<proteinExistence type="predicted"/>